<sequence length="217" mass="25741">MKKEKWLEQLKGKVPENALSYCFSLWEEEPFVIEITKSRRSKLGDFRYRRDKSIQKITINHDLNQYQFLITYIHEVAHHRVFSQHKERIGKGIMPHGIEWKRSFKWLMAPVLHERVFPKDVLIPLKLHMSNPKASTGADLFLMKELRKYDKDAVKFEQPFLGDLPQHAHFELRERVFKKIRTQRSRVLCQEISTGRNYLISNNALVKQVDGPGDVPF</sequence>
<dbReference type="Proteomes" id="UP000036520">
    <property type="component" value="Chromosome"/>
</dbReference>
<organism evidence="1 2">
    <name type="scientific">Cyclobacterium amurskyense</name>
    <dbReference type="NCBI Taxonomy" id="320787"/>
    <lineage>
        <taxon>Bacteria</taxon>
        <taxon>Pseudomonadati</taxon>
        <taxon>Bacteroidota</taxon>
        <taxon>Cytophagia</taxon>
        <taxon>Cytophagales</taxon>
        <taxon>Cyclobacteriaceae</taxon>
        <taxon>Cyclobacterium</taxon>
    </lineage>
</organism>
<name>A0A0H4PMN1_9BACT</name>
<reference evidence="1 2" key="1">
    <citation type="submission" date="2015-07" db="EMBL/GenBank/DDBJ databases">
        <authorList>
            <person name="Kim K.M."/>
        </authorList>
    </citation>
    <scope>NUCLEOTIDE SEQUENCE [LARGE SCALE GENOMIC DNA]</scope>
    <source>
        <strain evidence="1 2">KCTC 12363</strain>
    </source>
</reference>
<dbReference type="OrthoDB" id="267364at2"/>
<proteinExistence type="predicted"/>
<dbReference type="EMBL" id="CP012040">
    <property type="protein sequence ID" value="AKP49517.1"/>
    <property type="molecule type" value="Genomic_DNA"/>
</dbReference>
<dbReference type="RefSeq" id="WP_048640056.1">
    <property type="nucleotide sequence ID" value="NZ_CP012040.1"/>
</dbReference>
<evidence type="ECO:0000313" key="1">
    <source>
        <dbReference type="EMBL" id="AKP49517.1"/>
    </source>
</evidence>
<dbReference type="KEGG" id="camu:CA2015_0029"/>
<protein>
    <submittedName>
        <fullName evidence="1">SprT-like family</fullName>
    </submittedName>
</protein>
<evidence type="ECO:0000313" key="2">
    <source>
        <dbReference type="Proteomes" id="UP000036520"/>
    </source>
</evidence>
<dbReference type="PATRIC" id="fig|320787.5.peg.32"/>
<accession>A0A0H4PMN1</accession>
<gene>
    <name evidence="1" type="ORF">CA2015_0029</name>
</gene>
<keyword evidence="2" id="KW-1185">Reference proteome</keyword>
<dbReference type="STRING" id="320787.CA2015_0029"/>
<dbReference type="AlphaFoldDB" id="A0A0H4PMN1"/>